<dbReference type="InterPro" id="IPR005481">
    <property type="entry name" value="BC-like_N"/>
</dbReference>
<dbReference type="PROSITE" id="PS50979">
    <property type="entry name" value="BC"/>
    <property type="match status" value="1"/>
</dbReference>
<dbReference type="GO" id="GO:0046872">
    <property type="term" value="F:metal ion binding"/>
    <property type="evidence" value="ECO:0007669"/>
    <property type="project" value="InterPro"/>
</dbReference>
<dbReference type="InterPro" id="IPR011764">
    <property type="entry name" value="Biotin_carboxylation_dom"/>
</dbReference>
<dbReference type="Pfam" id="PF00289">
    <property type="entry name" value="Biotin_carb_N"/>
    <property type="match status" value="1"/>
</dbReference>
<keyword evidence="5" id="KW-0092">Biotin</keyword>
<accession>A0A6S7JXB3</accession>
<keyword evidence="7" id="KW-1185">Reference proteome</keyword>
<comment type="cofactor">
    <cofactor evidence="1">
        <name>biotin</name>
        <dbReference type="ChEBI" id="CHEBI:57586"/>
    </cofactor>
</comment>
<keyword evidence="4" id="KW-0067">ATP-binding</keyword>
<dbReference type="PANTHER" id="PTHR18866">
    <property type="entry name" value="CARBOXYLASE:PYRUVATE/ACETYL-COA/PROPIONYL-COA CARBOXYLASE"/>
    <property type="match status" value="1"/>
</dbReference>
<dbReference type="GO" id="GO:0004658">
    <property type="term" value="F:propionyl-CoA carboxylase activity"/>
    <property type="evidence" value="ECO:0007669"/>
    <property type="project" value="TreeGrafter"/>
</dbReference>
<proteinExistence type="predicted"/>
<name>A0A6S7JXB3_PARCT</name>
<dbReference type="PANTHER" id="PTHR18866:SF33">
    <property type="entry name" value="METHYLCROTONOYL-COA CARBOXYLASE SUBUNIT ALPHA, MITOCHONDRIAL-RELATED"/>
    <property type="match status" value="1"/>
</dbReference>
<dbReference type="AlphaFoldDB" id="A0A6S7JXB3"/>
<evidence type="ECO:0000256" key="2">
    <source>
        <dbReference type="ARBA" id="ARBA00022598"/>
    </source>
</evidence>
<dbReference type="SUPFAM" id="SSF56059">
    <property type="entry name" value="Glutathione synthetase ATP-binding domain-like"/>
    <property type="match status" value="1"/>
</dbReference>
<reference evidence="6" key="1">
    <citation type="submission" date="2020-04" db="EMBL/GenBank/DDBJ databases">
        <authorList>
            <person name="Alioto T."/>
            <person name="Alioto T."/>
            <person name="Gomez Garrido J."/>
        </authorList>
    </citation>
    <scope>NUCLEOTIDE SEQUENCE</scope>
    <source>
        <strain evidence="6">A484AB</strain>
    </source>
</reference>
<dbReference type="GO" id="GO:0005739">
    <property type="term" value="C:mitochondrion"/>
    <property type="evidence" value="ECO:0007669"/>
    <property type="project" value="TreeGrafter"/>
</dbReference>
<evidence type="ECO:0000313" key="6">
    <source>
        <dbReference type="EMBL" id="CAB4014448.1"/>
    </source>
</evidence>
<dbReference type="EMBL" id="CACRXK020008305">
    <property type="protein sequence ID" value="CAB4014448.1"/>
    <property type="molecule type" value="Genomic_DNA"/>
</dbReference>
<keyword evidence="3" id="KW-0547">Nucleotide-binding</keyword>
<dbReference type="InterPro" id="IPR050856">
    <property type="entry name" value="Biotin_carboxylase_complex"/>
</dbReference>
<dbReference type="Pfam" id="PF02786">
    <property type="entry name" value="CPSase_L_D2"/>
    <property type="match status" value="1"/>
</dbReference>
<dbReference type="FunFam" id="3.30.1490.20:FF:000003">
    <property type="entry name" value="acetyl-CoA carboxylase isoform X1"/>
    <property type="match status" value="1"/>
</dbReference>
<dbReference type="PROSITE" id="PS50975">
    <property type="entry name" value="ATP_GRASP"/>
    <property type="match status" value="1"/>
</dbReference>
<feature type="non-terminal residue" evidence="6">
    <location>
        <position position="242"/>
    </location>
</feature>
<evidence type="ECO:0000256" key="3">
    <source>
        <dbReference type="ARBA" id="ARBA00022741"/>
    </source>
</evidence>
<dbReference type="OrthoDB" id="5975217at2759"/>
<protein>
    <submittedName>
        <fullName evidence="6">Propionyl- carboxylase alpha chain, mitochondrial-like</fullName>
    </submittedName>
</protein>
<dbReference type="PROSITE" id="PS00866">
    <property type="entry name" value="CPSASE_1"/>
    <property type="match status" value="1"/>
</dbReference>
<dbReference type="Gene3D" id="3.30.470.20">
    <property type="entry name" value="ATP-grasp fold, B domain"/>
    <property type="match status" value="1"/>
</dbReference>
<sequence length="242" mass="26523">FHARYVHTSFPTLANDKLFDKILIANRGEIACRVIKSCKRLGIKSVAIFSEADRYALHTKMADESVCVGPPPSGESYLNMDAILGAIKTTGAQAVHPGYGFLSENMHFVKLLEDNNVVFIGPNSYSMQAMGDKIESKIVAKKAGVNIIPGYDGVVKDDEEAIKRAKEIGYPVMIKASAGGGGKGMRIAWNDQEVRDGFRLSSQEAKSSFGDDRLLIEKFINNPRHIEIQVVGDKHGNCVSEY</sequence>
<evidence type="ECO:0000313" key="7">
    <source>
        <dbReference type="Proteomes" id="UP001152795"/>
    </source>
</evidence>
<dbReference type="InterPro" id="IPR016185">
    <property type="entry name" value="PreATP-grasp_dom_sf"/>
</dbReference>
<keyword evidence="2" id="KW-0436">Ligase</keyword>
<dbReference type="InterPro" id="IPR011761">
    <property type="entry name" value="ATP-grasp"/>
</dbReference>
<dbReference type="FunFam" id="3.40.50.20:FF:000010">
    <property type="entry name" value="Propionyl-CoA carboxylase subunit alpha"/>
    <property type="match status" value="1"/>
</dbReference>
<dbReference type="InterPro" id="IPR005479">
    <property type="entry name" value="CPAse_ATP-bd"/>
</dbReference>
<dbReference type="Proteomes" id="UP001152795">
    <property type="component" value="Unassembled WGS sequence"/>
</dbReference>
<dbReference type="GO" id="GO:0005524">
    <property type="term" value="F:ATP binding"/>
    <property type="evidence" value="ECO:0007669"/>
    <property type="project" value="UniProtKB-UniRule"/>
</dbReference>
<comment type="caution">
    <text evidence="6">The sequence shown here is derived from an EMBL/GenBank/DDBJ whole genome shotgun (WGS) entry which is preliminary data.</text>
</comment>
<gene>
    <name evidence="6" type="ORF">PACLA_8A016145</name>
</gene>
<organism evidence="6 7">
    <name type="scientific">Paramuricea clavata</name>
    <name type="common">Red gorgonian</name>
    <name type="synonym">Violescent sea-whip</name>
    <dbReference type="NCBI Taxonomy" id="317549"/>
    <lineage>
        <taxon>Eukaryota</taxon>
        <taxon>Metazoa</taxon>
        <taxon>Cnidaria</taxon>
        <taxon>Anthozoa</taxon>
        <taxon>Octocorallia</taxon>
        <taxon>Malacalcyonacea</taxon>
        <taxon>Plexauridae</taxon>
        <taxon>Paramuricea</taxon>
    </lineage>
</organism>
<dbReference type="SUPFAM" id="SSF52440">
    <property type="entry name" value="PreATP-grasp domain"/>
    <property type="match status" value="1"/>
</dbReference>
<evidence type="ECO:0000256" key="4">
    <source>
        <dbReference type="ARBA" id="ARBA00022840"/>
    </source>
</evidence>
<evidence type="ECO:0000256" key="1">
    <source>
        <dbReference type="ARBA" id="ARBA00001953"/>
    </source>
</evidence>
<evidence type="ECO:0000256" key="5">
    <source>
        <dbReference type="ARBA" id="ARBA00023267"/>
    </source>
</evidence>